<evidence type="ECO:0000259" key="2">
    <source>
        <dbReference type="Pfam" id="PF25370"/>
    </source>
</evidence>
<sequence length="331" mass="36175">METLEFPSESEITASSALLSLSSSTQKSSETNYCFISSISTPSTSSSSRFNNGIKKIFNNSRNEEAKNKSSSFISDSKSDSSSALTTTNYEEAANIISSEDSASPTSDNPLRFLSVAANFNELSNLKVVKKNRSKVYKICDIQNKNYKAAVAVAPLKETSRSESATSTVSSEPSVVSRQSYAFDRCCHTARRKIRVMMKRKRRIMMTTPPESPDNNVIDASTPSPRPSPELSVIPSAYILRRAEAILKVLSDNTAASETEIRQVLGDNPTTSKALRMLLKGKAVKRSGAGGSKDPYVYMARRKDADDEKRANICCWLAGPGLVKFWSIAAL</sequence>
<dbReference type="Gramene" id="RZC84432">
    <property type="protein sequence ID" value="RZC84432"/>
    <property type="gene ID" value="C5167_047217"/>
</dbReference>
<dbReference type="Proteomes" id="UP000316621">
    <property type="component" value="Chromosome 11"/>
</dbReference>
<dbReference type="Pfam" id="PF25370">
    <property type="entry name" value="HTH_74"/>
    <property type="match status" value="1"/>
</dbReference>
<dbReference type="InterPro" id="IPR057523">
    <property type="entry name" value="HTH_74"/>
</dbReference>
<feature type="domain" description="HTH three-helical bundle" evidence="2">
    <location>
        <begin position="236"/>
        <end position="277"/>
    </location>
</feature>
<feature type="region of interest" description="Disordered" evidence="1">
    <location>
        <begin position="206"/>
        <end position="228"/>
    </location>
</feature>
<reference evidence="3 4" key="1">
    <citation type="journal article" date="2018" name="Science">
        <title>The opium poppy genome and morphinan production.</title>
        <authorList>
            <person name="Guo L."/>
            <person name="Winzer T."/>
            <person name="Yang X."/>
            <person name="Li Y."/>
            <person name="Ning Z."/>
            <person name="He Z."/>
            <person name="Teodor R."/>
            <person name="Lu Y."/>
            <person name="Bowser T.A."/>
            <person name="Graham I.A."/>
            <person name="Ye K."/>
        </authorList>
    </citation>
    <scope>NUCLEOTIDE SEQUENCE [LARGE SCALE GENOMIC DNA]</scope>
    <source>
        <strain evidence="4">cv. HN1</strain>
        <tissue evidence="3">Leaves</tissue>
    </source>
</reference>
<proteinExistence type="predicted"/>
<dbReference type="EMBL" id="CM010725">
    <property type="protein sequence ID" value="RZC84432.1"/>
    <property type="molecule type" value="Genomic_DNA"/>
</dbReference>
<dbReference type="STRING" id="3469.A0A4Y7LI83"/>
<protein>
    <recommendedName>
        <fullName evidence="2">HTH three-helical bundle domain-containing protein</fullName>
    </recommendedName>
</protein>
<feature type="compositionally biased region" description="Polar residues" evidence="1">
    <location>
        <begin position="213"/>
        <end position="223"/>
    </location>
</feature>
<dbReference type="AlphaFoldDB" id="A0A4Y7LI83"/>
<gene>
    <name evidence="3" type="ORF">C5167_047217</name>
</gene>
<accession>A0A4Y7LI83</accession>
<name>A0A4Y7LI83_PAPSO</name>
<dbReference type="PANTHER" id="PTHR34799">
    <property type="entry name" value="OS07G0656300 PROTEIN"/>
    <property type="match status" value="1"/>
</dbReference>
<organism evidence="3 4">
    <name type="scientific">Papaver somniferum</name>
    <name type="common">Opium poppy</name>
    <dbReference type="NCBI Taxonomy" id="3469"/>
    <lineage>
        <taxon>Eukaryota</taxon>
        <taxon>Viridiplantae</taxon>
        <taxon>Streptophyta</taxon>
        <taxon>Embryophyta</taxon>
        <taxon>Tracheophyta</taxon>
        <taxon>Spermatophyta</taxon>
        <taxon>Magnoliopsida</taxon>
        <taxon>Ranunculales</taxon>
        <taxon>Papaveraceae</taxon>
        <taxon>Papaveroideae</taxon>
        <taxon>Papaver</taxon>
    </lineage>
</organism>
<evidence type="ECO:0000313" key="3">
    <source>
        <dbReference type="EMBL" id="RZC84432.1"/>
    </source>
</evidence>
<keyword evidence="4" id="KW-1185">Reference proteome</keyword>
<dbReference type="PANTHER" id="PTHR34799:SF2">
    <property type="entry name" value="OS07G0656300 PROTEIN"/>
    <property type="match status" value="1"/>
</dbReference>
<evidence type="ECO:0000256" key="1">
    <source>
        <dbReference type="SAM" id="MobiDB-lite"/>
    </source>
</evidence>
<dbReference type="OMA" id="RANICCW"/>
<evidence type="ECO:0000313" key="4">
    <source>
        <dbReference type="Proteomes" id="UP000316621"/>
    </source>
</evidence>